<dbReference type="Gene3D" id="3.30.420.10">
    <property type="entry name" value="Ribonuclease H-like superfamily/Ribonuclease H"/>
    <property type="match status" value="1"/>
</dbReference>
<dbReference type="RefSeq" id="WP_340337512.1">
    <property type="nucleotide sequence ID" value="NZ_JBBKZS010000011.1"/>
</dbReference>
<evidence type="ECO:0000259" key="2">
    <source>
        <dbReference type="PROSITE" id="PS50994"/>
    </source>
</evidence>
<organism evidence="3 4">
    <name type="scientific">Variovorax robiniae</name>
    <dbReference type="NCBI Taxonomy" id="1836199"/>
    <lineage>
        <taxon>Bacteria</taxon>
        <taxon>Pseudomonadati</taxon>
        <taxon>Pseudomonadota</taxon>
        <taxon>Betaproteobacteria</taxon>
        <taxon>Burkholderiales</taxon>
        <taxon>Comamonadaceae</taxon>
        <taxon>Variovorax</taxon>
    </lineage>
</organism>
<comment type="caution">
    <text evidence="3">The sequence shown here is derived from an EMBL/GenBank/DDBJ whole genome shotgun (WGS) entry which is preliminary data.</text>
</comment>
<evidence type="ECO:0000256" key="1">
    <source>
        <dbReference type="SAM" id="MobiDB-lite"/>
    </source>
</evidence>
<reference evidence="3 4" key="1">
    <citation type="submission" date="2024-03" db="EMBL/GenBank/DDBJ databases">
        <title>Novel species of the genus Variovorax.</title>
        <authorList>
            <person name="Liu Q."/>
            <person name="Xin Y.-H."/>
        </authorList>
    </citation>
    <scope>NUCLEOTIDE SEQUENCE [LARGE SCALE GENOMIC DNA]</scope>
    <source>
        <strain evidence="3 4">KACC 18901</strain>
    </source>
</reference>
<feature type="domain" description="Integrase catalytic" evidence="2">
    <location>
        <begin position="541"/>
        <end position="723"/>
    </location>
</feature>
<feature type="region of interest" description="Disordered" evidence="1">
    <location>
        <begin position="917"/>
        <end position="970"/>
    </location>
</feature>
<protein>
    <recommendedName>
        <fullName evidence="2">Integrase catalytic domain-containing protein</fullName>
    </recommendedName>
</protein>
<name>A0ABU8XC69_9BURK</name>
<dbReference type="InterPro" id="IPR012337">
    <property type="entry name" value="RNaseH-like_sf"/>
</dbReference>
<evidence type="ECO:0000313" key="4">
    <source>
        <dbReference type="Proteomes" id="UP001367030"/>
    </source>
</evidence>
<accession>A0ABU8XC69</accession>
<dbReference type="EMBL" id="JBBKZS010000011">
    <property type="protein sequence ID" value="MEJ8857440.1"/>
    <property type="molecule type" value="Genomic_DNA"/>
</dbReference>
<feature type="compositionally biased region" description="Acidic residues" evidence="1">
    <location>
        <begin position="941"/>
        <end position="963"/>
    </location>
</feature>
<dbReference type="InterPro" id="IPR036397">
    <property type="entry name" value="RNaseH_sf"/>
</dbReference>
<gene>
    <name evidence="3" type="ORF">WKW79_22905</name>
</gene>
<dbReference type="InterPro" id="IPR001584">
    <property type="entry name" value="Integrase_cat-core"/>
</dbReference>
<dbReference type="SUPFAM" id="SSF53098">
    <property type="entry name" value="Ribonuclease H-like"/>
    <property type="match status" value="1"/>
</dbReference>
<dbReference type="PROSITE" id="PS50994">
    <property type="entry name" value="INTEGRASE"/>
    <property type="match status" value="1"/>
</dbReference>
<keyword evidence="4" id="KW-1185">Reference proteome</keyword>
<proteinExistence type="predicted"/>
<dbReference type="Proteomes" id="UP001367030">
    <property type="component" value="Unassembled WGS sequence"/>
</dbReference>
<sequence>MSALRKFTTQMQPAPAPTLQAAHIDQGHVPSAEQRRQIENLAFNLRLKAPARDYLRKCIAAPHTPEGVLDDRSTVFLDPRSGVQLVIPKWMGTFATILASDPRTVFIFAFPGPVPLTFHNAAGIATTGNLYQPHFLVVRKTEIVVFRVTRRAKFLVAMKRSPSHYFRDKEGRMRFAPAEQFYADYGFGHELIDETCVSRQLAENTRFLERFRRPGAFELEPKVVQRLLGAVQPQGLMAFHHLLKDGFSANEIFKAVADGVVYVDLSKDLLDLSDSLVIYSNESAYQTLHAVAAELLQPPPPYPGFRIQPGTEIEYDGQRHFVLLQGERDVTLRDAAGDLLVMPQSDLQLLKREGLLTVIESANSQLATALTRCTPAEIERALASRQELYEWKAGRGAQHSERTMRRRASAVQSARNSAEELFLLLDHMRKRGNRTDRFTPFEERLIKRAIGAFYNQPHKPTAKGAYAMYVQLHQRSQAKKPDMPVRRISEVSFGKRCQPPENHSRRLTDSEKYQLRAVIPSTDLTLTYHGVIPHGVCYVDHTTVPIVLIAPDGTKLNKPTLTLAYDAAVKRERAMILLPQAPSLLIVFMLLRDYVRRNGCLPRVLSFDHGSELLTPDVRAFCKIYRIEAVYRKPKEPRNGAPVESRFAAAMTYIANMKGNTLAFRRDVRMVDKKRDPFQNDSAEWTLPGCYWALEWYFFEYHPKMVKDGDLGMTPEEFEAKRYRETGGKEMLEPFELDQNMLLATSPHPKKKWYRVIDAQRGVNENGKYHWHPSFATSGGKLAEVRLEIWMDRLIYCRIEGNPWVAALSDSYLRQPFETAHEANVQARYQRAVNKLGARQSRMAPEVLCRLAATYDPKKFDARLTMQANESIYLYRQLGLTTLPVWPSDTHEGIVLPCVEITAAGTEASGLTREEAANDQAADVSIAPSAQTDDLPLAAGEIEEPNLENDDDDDDDENDGDDSLELRDFF</sequence>
<evidence type="ECO:0000313" key="3">
    <source>
        <dbReference type="EMBL" id="MEJ8857440.1"/>
    </source>
</evidence>